<keyword evidence="3" id="KW-1185">Reference proteome</keyword>
<accession>A0ABR2BEW7</accession>
<evidence type="ECO:0000313" key="2">
    <source>
        <dbReference type="EMBL" id="KAK8504985.1"/>
    </source>
</evidence>
<gene>
    <name evidence="2" type="ORF">V6N12_032944</name>
</gene>
<protein>
    <recommendedName>
        <fullName evidence="4">DUF4283 domain-containing protein</fullName>
    </recommendedName>
</protein>
<evidence type="ECO:0000256" key="1">
    <source>
        <dbReference type="SAM" id="MobiDB-lite"/>
    </source>
</evidence>
<reference evidence="2 3" key="1">
    <citation type="journal article" date="2024" name="G3 (Bethesda)">
        <title>Genome assembly of Hibiscus sabdariffa L. provides insights into metabolisms of medicinal natural products.</title>
        <authorList>
            <person name="Kim T."/>
        </authorList>
    </citation>
    <scope>NUCLEOTIDE SEQUENCE [LARGE SCALE GENOMIC DNA]</scope>
    <source>
        <strain evidence="2">TK-2024</strain>
        <tissue evidence="2">Old leaves</tissue>
    </source>
</reference>
<comment type="caution">
    <text evidence="2">The sequence shown here is derived from an EMBL/GenBank/DDBJ whole genome shotgun (WGS) entry which is preliminary data.</text>
</comment>
<evidence type="ECO:0008006" key="4">
    <source>
        <dbReference type="Google" id="ProtNLM"/>
    </source>
</evidence>
<sequence length="195" mass="21977">MAWIRLFGLPLTLYKRNFIEAICNQIGSIIKIDFQTDNGFRGHFAHLACAFTVALMATSRTSSQSFRIKMLLTLRTWIPCHLLRCLSIQLRKRILGHGCLLKKRKHNPIINDANHVNHAPKESRPIPPITNLMFDESDNFQDSLQESREHVTIPAPTSNIHHASQVSLQDGDNPGLSKKSATGDQSRQGQEAMVD</sequence>
<name>A0ABR2BEW7_9ROSI</name>
<feature type="region of interest" description="Disordered" evidence="1">
    <location>
        <begin position="112"/>
        <end position="132"/>
    </location>
</feature>
<proteinExistence type="predicted"/>
<evidence type="ECO:0000313" key="3">
    <source>
        <dbReference type="Proteomes" id="UP001472677"/>
    </source>
</evidence>
<dbReference type="EMBL" id="JBBPBM010000132">
    <property type="protein sequence ID" value="KAK8504985.1"/>
    <property type="molecule type" value="Genomic_DNA"/>
</dbReference>
<organism evidence="2 3">
    <name type="scientific">Hibiscus sabdariffa</name>
    <name type="common">roselle</name>
    <dbReference type="NCBI Taxonomy" id="183260"/>
    <lineage>
        <taxon>Eukaryota</taxon>
        <taxon>Viridiplantae</taxon>
        <taxon>Streptophyta</taxon>
        <taxon>Embryophyta</taxon>
        <taxon>Tracheophyta</taxon>
        <taxon>Spermatophyta</taxon>
        <taxon>Magnoliopsida</taxon>
        <taxon>eudicotyledons</taxon>
        <taxon>Gunneridae</taxon>
        <taxon>Pentapetalae</taxon>
        <taxon>rosids</taxon>
        <taxon>malvids</taxon>
        <taxon>Malvales</taxon>
        <taxon>Malvaceae</taxon>
        <taxon>Malvoideae</taxon>
        <taxon>Hibiscus</taxon>
    </lineage>
</organism>
<dbReference type="Proteomes" id="UP001472677">
    <property type="component" value="Unassembled WGS sequence"/>
</dbReference>
<feature type="compositionally biased region" description="Polar residues" evidence="1">
    <location>
        <begin position="156"/>
        <end position="170"/>
    </location>
</feature>
<feature type="region of interest" description="Disordered" evidence="1">
    <location>
        <begin position="156"/>
        <end position="195"/>
    </location>
</feature>
<feature type="compositionally biased region" description="Polar residues" evidence="1">
    <location>
        <begin position="179"/>
        <end position="189"/>
    </location>
</feature>